<dbReference type="InterPro" id="IPR036527">
    <property type="entry name" value="SCP2_sterol-bd_dom_sf"/>
</dbReference>
<name>A0A7V7GR95_9GAMM</name>
<evidence type="ECO:0000256" key="3">
    <source>
        <dbReference type="ARBA" id="ARBA00023163"/>
    </source>
</evidence>
<accession>A0A7V7GR95</accession>
<sequence>MQSYGQFCPVAKTAEILGERWTPLIIRELLCHPQSFNELRNGVALISPTLLSNRLKTLEHRGIIRRDCSGKGVIYCVTDAGEELRSVITEMGVWGQRWARSNLAWGDLDPTLLMWDIHRRLDTEQLPAGRTVMRFEFNDCPPATRFWWLVVDGGEVDVCLKDPGYDLDLLVHSSLNIMTGVWMGDRSLHEALKSQAIRLAGDIALKESLPDWFLLNVFSDVKPAIDAGRPGSDEDSVRVGP</sequence>
<dbReference type="EMBL" id="QOVF01000008">
    <property type="protein sequence ID" value="KAA0691356.1"/>
    <property type="molecule type" value="Genomic_DNA"/>
</dbReference>
<dbReference type="Pfam" id="PF01638">
    <property type="entry name" value="HxlR"/>
    <property type="match status" value="1"/>
</dbReference>
<keyword evidence="6" id="KW-1185">Reference proteome</keyword>
<keyword evidence="1" id="KW-0805">Transcription regulation</keyword>
<keyword evidence="2" id="KW-0238">DNA-binding</keyword>
<feature type="domain" description="HTH hxlR-type" evidence="4">
    <location>
        <begin position="8"/>
        <end position="103"/>
    </location>
</feature>
<dbReference type="Gene3D" id="1.10.10.10">
    <property type="entry name" value="Winged helix-like DNA-binding domain superfamily/Winged helix DNA-binding domain"/>
    <property type="match status" value="1"/>
</dbReference>
<dbReference type="SUPFAM" id="SSF55718">
    <property type="entry name" value="SCP-like"/>
    <property type="match status" value="1"/>
</dbReference>
<dbReference type="InterPro" id="IPR036390">
    <property type="entry name" value="WH_DNA-bd_sf"/>
</dbReference>
<reference evidence="5 6" key="1">
    <citation type="submission" date="2018-07" db="EMBL/GenBank/DDBJ databases">
        <title>Pseudomonas laoshanensis sp. nov., isolated from soil.</title>
        <authorList>
            <person name="Sun J."/>
            <person name="Yu L."/>
            <person name="Wang M."/>
            <person name="Zhang C."/>
        </authorList>
    </citation>
    <scope>NUCLEOTIDE SEQUENCE [LARGE SCALE GENOMIC DNA]</scope>
    <source>
        <strain evidence="5 6">Y22</strain>
    </source>
</reference>
<dbReference type="AlphaFoldDB" id="A0A7V7GR95"/>
<evidence type="ECO:0000256" key="1">
    <source>
        <dbReference type="ARBA" id="ARBA00023015"/>
    </source>
</evidence>
<keyword evidence="3" id="KW-0804">Transcription</keyword>
<dbReference type="SUPFAM" id="SSF46785">
    <property type="entry name" value="Winged helix' DNA-binding domain"/>
    <property type="match status" value="1"/>
</dbReference>
<dbReference type="GO" id="GO:0003677">
    <property type="term" value="F:DNA binding"/>
    <property type="evidence" value="ECO:0007669"/>
    <property type="project" value="UniProtKB-KW"/>
</dbReference>
<organism evidence="5 6">
    <name type="scientific">Halopseudomonas laoshanensis</name>
    <dbReference type="NCBI Taxonomy" id="2268758"/>
    <lineage>
        <taxon>Bacteria</taxon>
        <taxon>Pseudomonadati</taxon>
        <taxon>Pseudomonadota</taxon>
        <taxon>Gammaproteobacteria</taxon>
        <taxon>Pseudomonadales</taxon>
        <taxon>Pseudomonadaceae</taxon>
        <taxon>Halopseudomonas</taxon>
    </lineage>
</organism>
<evidence type="ECO:0000256" key="2">
    <source>
        <dbReference type="ARBA" id="ARBA00023125"/>
    </source>
</evidence>
<dbReference type="Proteomes" id="UP000463138">
    <property type="component" value="Unassembled WGS sequence"/>
</dbReference>
<dbReference type="InterPro" id="IPR011991">
    <property type="entry name" value="ArsR-like_HTH"/>
</dbReference>
<proteinExistence type="predicted"/>
<dbReference type="CDD" id="cd00090">
    <property type="entry name" value="HTH_ARSR"/>
    <property type="match status" value="1"/>
</dbReference>
<dbReference type="GO" id="GO:0006355">
    <property type="term" value="P:regulation of DNA-templated transcription"/>
    <property type="evidence" value="ECO:0007669"/>
    <property type="project" value="UniProtKB-ARBA"/>
</dbReference>
<gene>
    <name evidence="5" type="ORF">DT594_17430</name>
</gene>
<dbReference type="InterPro" id="IPR036388">
    <property type="entry name" value="WH-like_DNA-bd_sf"/>
</dbReference>
<protein>
    <submittedName>
        <fullName evidence="5">Transcriptional regulator</fullName>
    </submittedName>
</protein>
<dbReference type="PROSITE" id="PS51118">
    <property type="entry name" value="HTH_HXLR"/>
    <property type="match status" value="1"/>
</dbReference>
<dbReference type="PANTHER" id="PTHR33204:SF18">
    <property type="entry name" value="TRANSCRIPTIONAL REGULATORY PROTEIN"/>
    <property type="match status" value="1"/>
</dbReference>
<dbReference type="InterPro" id="IPR002577">
    <property type="entry name" value="HTH_HxlR"/>
</dbReference>
<dbReference type="PANTHER" id="PTHR33204">
    <property type="entry name" value="TRANSCRIPTIONAL REGULATOR, MARR FAMILY"/>
    <property type="match status" value="1"/>
</dbReference>
<dbReference type="RefSeq" id="WP_149334251.1">
    <property type="nucleotide sequence ID" value="NZ_QOVF01000008.1"/>
</dbReference>
<dbReference type="OrthoDB" id="9807069at2"/>
<evidence type="ECO:0000313" key="6">
    <source>
        <dbReference type="Proteomes" id="UP000463138"/>
    </source>
</evidence>
<evidence type="ECO:0000313" key="5">
    <source>
        <dbReference type="EMBL" id="KAA0691356.1"/>
    </source>
</evidence>
<comment type="caution">
    <text evidence="5">The sequence shown here is derived from an EMBL/GenBank/DDBJ whole genome shotgun (WGS) entry which is preliminary data.</text>
</comment>
<evidence type="ECO:0000259" key="4">
    <source>
        <dbReference type="PROSITE" id="PS51118"/>
    </source>
</evidence>